<keyword evidence="2" id="KW-0521">NADP</keyword>
<dbReference type="EMBL" id="JAAOAK010000020">
    <property type="protein sequence ID" value="KAF5694511.1"/>
    <property type="molecule type" value="Genomic_DNA"/>
</dbReference>
<dbReference type="AlphaFoldDB" id="A0A8H6CVF8"/>
<evidence type="ECO:0000256" key="1">
    <source>
        <dbReference type="ARBA" id="ARBA00005725"/>
    </source>
</evidence>
<feature type="domain" description="NAD(P)-binding" evidence="4">
    <location>
        <begin position="25"/>
        <end position="114"/>
    </location>
</feature>
<dbReference type="InterPro" id="IPR016040">
    <property type="entry name" value="NAD(P)-bd_dom"/>
</dbReference>
<dbReference type="Gene3D" id="3.40.50.720">
    <property type="entry name" value="NAD(P)-binding Rossmann-like Domain"/>
    <property type="match status" value="1"/>
</dbReference>
<organism evidence="5 6">
    <name type="scientific">Fusarium denticulatum</name>
    <dbReference type="NCBI Taxonomy" id="48507"/>
    <lineage>
        <taxon>Eukaryota</taxon>
        <taxon>Fungi</taxon>
        <taxon>Dikarya</taxon>
        <taxon>Ascomycota</taxon>
        <taxon>Pezizomycotina</taxon>
        <taxon>Sordariomycetes</taxon>
        <taxon>Hypocreomycetidae</taxon>
        <taxon>Hypocreales</taxon>
        <taxon>Nectriaceae</taxon>
        <taxon>Fusarium</taxon>
        <taxon>Fusarium fujikuroi species complex</taxon>
    </lineage>
</organism>
<evidence type="ECO:0000313" key="5">
    <source>
        <dbReference type="EMBL" id="KAF5694511.1"/>
    </source>
</evidence>
<dbReference type="InterPro" id="IPR051609">
    <property type="entry name" value="NmrA/Isoflavone_reductase-like"/>
</dbReference>
<proteinExistence type="inferred from homology"/>
<dbReference type="Pfam" id="PF13460">
    <property type="entry name" value="NAD_binding_10"/>
    <property type="match status" value="1"/>
</dbReference>
<comment type="similarity">
    <text evidence="1">Belongs to the NmrA-type oxidoreductase family. Isoflavone reductase subfamily.</text>
</comment>
<keyword evidence="6" id="KW-1185">Reference proteome</keyword>
<dbReference type="GO" id="GO:0016491">
    <property type="term" value="F:oxidoreductase activity"/>
    <property type="evidence" value="ECO:0007669"/>
    <property type="project" value="UniProtKB-KW"/>
</dbReference>
<evidence type="ECO:0000313" key="6">
    <source>
        <dbReference type="Proteomes" id="UP000562682"/>
    </source>
</evidence>
<gene>
    <name evidence="5" type="ORF">FDENT_1123</name>
</gene>
<comment type="caution">
    <text evidence="5">The sequence shown here is derived from an EMBL/GenBank/DDBJ whole genome shotgun (WGS) entry which is preliminary data.</text>
</comment>
<keyword evidence="3" id="KW-0560">Oxidoreductase</keyword>
<dbReference type="Proteomes" id="UP000562682">
    <property type="component" value="Unassembled WGS sequence"/>
</dbReference>
<dbReference type="PANTHER" id="PTHR47706">
    <property type="entry name" value="NMRA-LIKE FAMILY PROTEIN"/>
    <property type="match status" value="1"/>
</dbReference>
<name>A0A8H6CVF8_9HYPO</name>
<accession>A0A8H6CVF8</accession>
<protein>
    <submittedName>
        <fullName evidence="5">Oxidoreductase like</fullName>
    </submittedName>
</protein>
<reference evidence="5 6" key="1">
    <citation type="submission" date="2020-05" db="EMBL/GenBank/DDBJ databases">
        <title>Identification and distribution of gene clusters putatively required for synthesis of sphingolipid metabolism inhibitors in phylogenetically diverse species of the filamentous fungus Fusarium.</title>
        <authorList>
            <person name="Kim H.-S."/>
            <person name="Busman M."/>
            <person name="Brown D.W."/>
            <person name="Divon H."/>
            <person name="Uhlig S."/>
            <person name="Proctor R.H."/>
        </authorList>
    </citation>
    <scope>NUCLEOTIDE SEQUENCE [LARGE SCALE GENOMIC DNA]</scope>
    <source>
        <strain evidence="5 6">NRRL 25311</strain>
    </source>
</reference>
<evidence type="ECO:0000256" key="3">
    <source>
        <dbReference type="ARBA" id="ARBA00023002"/>
    </source>
</evidence>
<sequence length="742" mass="82954">MSTQQLAKDQPAGFSNRIERVAIVGAGGRQGARITEQLLKTGKHTITALTRIGSTSKLPHNVKSIPVDYEDEESLASALKDQQLLIITLAVTVDPEVHHRIVRAAGKAGIRYIIPNIYAANVVIENQGAVDDFFPAAPPINLLKEIERVGVTSWILLVGGVWFDYSLPSGDSFMGFDIDNRRATLFDDGEAKINTSTLAQFGRAAAAIASLKEFPDNEDDKSPSIAQFRNKPVYLSSFYVSQKDILKGIQRVTSTTEEDWEIKFESSADRIENGKAMGRSGNIMGLVQAYYSFILSPEGQKLKTQDKLHNEILGLPDEDMNAVVEDSPASRGTDKLNLRTSNFCQTMSFGFGVGDFIAVGELCWKIYTRVYKVSRDAPEELRALIQELGNLSNTVNLLNEEIRDQEEWIKRAGERRLEYTCKVMGQVKATLQKMDRLADKYAELGKGDGLEGSRRPFRIQWNRVKFAFEVSSINELRHRISPEGPLLNAALDDEDRAELSAAFLRSAEMGNRPWASIAIDDWLHAGKWWLLKVRSQMNHLAQGTEIKVHAYINILKACWILADIVSIHPQRVHLGASNDRRNEDIRNLSQAAKRSLENFPVFEFQLRDVEDNTINIWPQLPPLGMTAPPRQFGIIRDNLGLQTSHGEVLFQCFVEIHRTTEGTVDTEGISEECFLMLEVPRQGIYLNVMLKSFVAHDICKMKLEPGEECVACSDIELFLGSLAEKLGSTVGILNDQGKLFPC</sequence>
<dbReference type="PANTHER" id="PTHR47706:SF7">
    <property type="entry name" value="CIPA-LIKE, PUTATIVE (AFU_ORTHOLOGUE AFUA_1G01630)-RELATED"/>
    <property type="match status" value="1"/>
</dbReference>
<dbReference type="InterPro" id="IPR036291">
    <property type="entry name" value="NAD(P)-bd_dom_sf"/>
</dbReference>
<evidence type="ECO:0000259" key="4">
    <source>
        <dbReference type="Pfam" id="PF13460"/>
    </source>
</evidence>
<dbReference type="SUPFAM" id="SSF51735">
    <property type="entry name" value="NAD(P)-binding Rossmann-fold domains"/>
    <property type="match status" value="1"/>
</dbReference>
<evidence type="ECO:0000256" key="2">
    <source>
        <dbReference type="ARBA" id="ARBA00022857"/>
    </source>
</evidence>